<feature type="domain" description="Major facilitator superfamily (MFS) profile" evidence="8">
    <location>
        <begin position="27"/>
        <end position="411"/>
    </location>
</feature>
<dbReference type="InterPro" id="IPR011701">
    <property type="entry name" value="MFS"/>
</dbReference>
<dbReference type="PANTHER" id="PTHR11360:SF224">
    <property type="entry name" value="MAJOR FACILITATOR SUPERFAMILY (MFS) PROFILE DOMAIN-CONTAINING PROTEIN-RELATED"/>
    <property type="match status" value="1"/>
</dbReference>
<dbReference type="Pfam" id="PF07690">
    <property type="entry name" value="MFS_1"/>
    <property type="match status" value="1"/>
</dbReference>
<protein>
    <submittedName>
        <fullName evidence="9">Monocarboxylate permease-like protein</fullName>
    </submittedName>
</protein>
<evidence type="ECO:0000256" key="4">
    <source>
        <dbReference type="ARBA" id="ARBA00022692"/>
    </source>
</evidence>
<dbReference type="GO" id="GO:0022857">
    <property type="term" value="F:transmembrane transporter activity"/>
    <property type="evidence" value="ECO:0007669"/>
    <property type="project" value="InterPro"/>
</dbReference>
<dbReference type="InterPro" id="IPR020846">
    <property type="entry name" value="MFS_dom"/>
</dbReference>
<keyword evidence="5 7" id="KW-1133">Transmembrane helix</keyword>
<keyword evidence="3" id="KW-0813">Transport</keyword>
<dbReference type="GO" id="GO:0016020">
    <property type="term" value="C:membrane"/>
    <property type="evidence" value="ECO:0007669"/>
    <property type="project" value="UniProtKB-SubCell"/>
</dbReference>
<evidence type="ECO:0000313" key="10">
    <source>
        <dbReference type="Proteomes" id="UP000799779"/>
    </source>
</evidence>
<feature type="transmembrane region" description="Helical" evidence="7">
    <location>
        <begin position="294"/>
        <end position="313"/>
    </location>
</feature>
<dbReference type="AlphaFoldDB" id="A0A6A5WVK0"/>
<dbReference type="PROSITE" id="PS50850">
    <property type="entry name" value="MFS"/>
    <property type="match status" value="1"/>
</dbReference>
<dbReference type="SUPFAM" id="SSF103473">
    <property type="entry name" value="MFS general substrate transporter"/>
    <property type="match status" value="1"/>
</dbReference>
<feature type="transmembrane region" description="Helical" evidence="7">
    <location>
        <begin position="122"/>
        <end position="142"/>
    </location>
</feature>
<feature type="transmembrane region" description="Helical" evidence="7">
    <location>
        <begin position="98"/>
        <end position="116"/>
    </location>
</feature>
<evidence type="ECO:0000256" key="1">
    <source>
        <dbReference type="ARBA" id="ARBA00004141"/>
    </source>
</evidence>
<dbReference type="InterPro" id="IPR036259">
    <property type="entry name" value="MFS_trans_sf"/>
</dbReference>
<feature type="transmembrane region" description="Helical" evidence="7">
    <location>
        <begin position="231"/>
        <end position="249"/>
    </location>
</feature>
<dbReference type="OrthoDB" id="5667at2759"/>
<evidence type="ECO:0000256" key="3">
    <source>
        <dbReference type="ARBA" id="ARBA00022448"/>
    </source>
</evidence>
<sequence length="419" mass="45341">MSHDLEAETPDEHADNLVDEKEGGFQGWLAVLGGWCCLFVSFGWITCIGLFQEYYETHQLSNYSHSEVAWIPATETFMMFIGASVGGKIFDSYGPRPLLLGGTLLHVVGLVCVSFSRTYAALFLSQSVCSAMGSAAIMWAGNNAVGTWFKRRRALALGIVSSGSSVGALIGTAVIPTLFRSIGFAWTMRSVAITYLILMIVANLTVTSKVVHKPTRLDMSEFIQPLADPAVFWLAVASFLFFAGVFLPYNFLVIQSRYIGMSQRMAEYTVSILSATSIFGRIVPGWLGDRYGRFNIMILTTFLSVALVLGLWIPAENNLLNILFAAFFGASSGTFVAMVPALVAQVCPDIKKIGVYTGVTYMVICPAVLASQPLAGALISANDGDYTYLQVFCGLAMFVGGIFFVVARAAHGGAGWRKI</sequence>
<gene>
    <name evidence="9" type="ORF">P154DRAFT_586398</name>
</gene>
<comment type="subcellular location">
    <subcellularLocation>
        <location evidence="1">Membrane</location>
        <topology evidence="1">Multi-pass membrane protein</topology>
    </subcellularLocation>
</comment>
<evidence type="ECO:0000256" key="6">
    <source>
        <dbReference type="ARBA" id="ARBA00023136"/>
    </source>
</evidence>
<dbReference type="Proteomes" id="UP000799779">
    <property type="component" value="Unassembled WGS sequence"/>
</dbReference>
<organism evidence="9 10">
    <name type="scientific">Amniculicola lignicola CBS 123094</name>
    <dbReference type="NCBI Taxonomy" id="1392246"/>
    <lineage>
        <taxon>Eukaryota</taxon>
        <taxon>Fungi</taxon>
        <taxon>Dikarya</taxon>
        <taxon>Ascomycota</taxon>
        <taxon>Pezizomycotina</taxon>
        <taxon>Dothideomycetes</taxon>
        <taxon>Pleosporomycetidae</taxon>
        <taxon>Pleosporales</taxon>
        <taxon>Amniculicolaceae</taxon>
        <taxon>Amniculicola</taxon>
    </lineage>
</organism>
<comment type="similarity">
    <text evidence="2">Belongs to the major facilitator superfamily. Monocarboxylate porter (TC 2.A.1.13) family.</text>
</comment>
<keyword evidence="10" id="KW-1185">Reference proteome</keyword>
<evidence type="ECO:0000256" key="2">
    <source>
        <dbReference type="ARBA" id="ARBA00006727"/>
    </source>
</evidence>
<proteinExistence type="inferred from homology"/>
<feature type="transmembrane region" description="Helical" evidence="7">
    <location>
        <begin position="269"/>
        <end position="287"/>
    </location>
</feature>
<accession>A0A6A5WVK0</accession>
<feature type="transmembrane region" description="Helical" evidence="7">
    <location>
        <begin position="154"/>
        <end position="179"/>
    </location>
</feature>
<evidence type="ECO:0000259" key="8">
    <source>
        <dbReference type="PROSITE" id="PS50850"/>
    </source>
</evidence>
<name>A0A6A5WVK0_9PLEO</name>
<reference evidence="9" key="1">
    <citation type="journal article" date="2020" name="Stud. Mycol.">
        <title>101 Dothideomycetes genomes: a test case for predicting lifestyles and emergence of pathogens.</title>
        <authorList>
            <person name="Haridas S."/>
            <person name="Albert R."/>
            <person name="Binder M."/>
            <person name="Bloem J."/>
            <person name="Labutti K."/>
            <person name="Salamov A."/>
            <person name="Andreopoulos B."/>
            <person name="Baker S."/>
            <person name="Barry K."/>
            <person name="Bills G."/>
            <person name="Bluhm B."/>
            <person name="Cannon C."/>
            <person name="Castanera R."/>
            <person name="Culley D."/>
            <person name="Daum C."/>
            <person name="Ezra D."/>
            <person name="Gonzalez J."/>
            <person name="Henrissat B."/>
            <person name="Kuo A."/>
            <person name="Liang C."/>
            <person name="Lipzen A."/>
            <person name="Lutzoni F."/>
            <person name="Magnuson J."/>
            <person name="Mondo S."/>
            <person name="Nolan M."/>
            <person name="Ohm R."/>
            <person name="Pangilinan J."/>
            <person name="Park H.-J."/>
            <person name="Ramirez L."/>
            <person name="Alfaro M."/>
            <person name="Sun H."/>
            <person name="Tritt A."/>
            <person name="Yoshinaga Y."/>
            <person name="Zwiers L.-H."/>
            <person name="Turgeon B."/>
            <person name="Goodwin S."/>
            <person name="Spatafora J."/>
            <person name="Crous P."/>
            <person name="Grigoriev I."/>
        </authorList>
    </citation>
    <scope>NUCLEOTIDE SEQUENCE</scope>
    <source>
        <strain evidence="9">CBS 123094</strain>
    </source>
</reference>
<evidence type="ECO:0000256" key="5">
    <source>
        <dbReference type="ARBA" id="ARBA00022989"/>
    </source>
</evidence>
<dbReference type="EMBL" id="ML977566">
    <property type="protein sequence ID" value="KAF2004769.1"/>
    <property type="molecule type" value="Genomic_DNA"/>
</dbReference>
<evidence type="ECO:0000313" key="9">
    <source>
        <dbReference type="EMBL" id="KAF2004769.1"/>
    </source>
</evidence>
<dbReference type="PANTHER" id="PTHR11360">
    <property type="entry name" value="MONOCARBOXYLATE TRANSPORTER"/>
    <property type="match status" value="1"/>
</dbReference>
<feature type="transmembrane region" description="Helical" evidence="7">
    <location>
        <begin position="387"/>
        <end position="410"/>
    </location>
</feature>
<dbReference type="Gene3D" id="1.20.1250.20">
    <property type="entry name" value="MFS general substrate transporter like domains"/>
    <property type="match status" value="2"/>
</dbReference>
<keyword evidence="4 7" id="KW-0812">Transmembrane</keyword>
<feature type="transmembrane region" description="Helical" evidence="7">
    <location>
        <begin position="355"/>
        <end position="375"/>
    </location>
</feature>
<dbReference type="InterPro" id="IPR050327">
    <property type="entry name" value="Proton-linked_MCT"/>
</dbReference>
<keyword evidence="6 7" id="KW-0472">Membrane</keyword>
<evidence type="ECO:0000256" key="7">
    <source>
        <dbReference type="SAM" id="Phobius"/>
    </source>
</evidence>
<feature type="transmembrane region" description="Helical" evidence="7">
    <location>
        <begin position="319"/>
        <end position="343"/>
    </location>
</feature>
<feature type="transmembrane region" description="Helical" evidence="7">
    <location>
        <begin position="27"/>
        <end position="51"/>
    </location>
</feature>
<feature type="transmembrane region" description="Helical" evidence="7">
    <location>
        <begin position="191"/>
        <end position="211"/>
    </location>
</feature>